<dbReference type="Gene3D" id="1.10.150.20">
    <property type="entry name" value="5' to 3' exonuclease, C-terminal subdomain"/>
    <property type="match status" value="1"/>
</dbReference>
<evidence type="ECO:0000313" key="5">
    <source>
        <dbReference type="Proteomes" id="UP000642284"/>
    </source>
</evidence>
<evidence type="ECO:0000256" key="2">
    <source>
        <dbReference type="SAM" id="MobiDB-lite"/>
    </source>
</evidence>
<dbReference type="InterPro" id="IPR036775">
    <property type="entry name" value="DNA_pol_Y-fam_lit_finger_sf"/>
</dbReference>
<dbReference type="InterPro" id="IPR017961">
    <property type="entry name" value="DNA_pol_Y-fam_little_finger"/>
</dbReference>
<keyword evidence="1" id="KW-0227">DNA damage</keyword>
<evidence type="ECO:0000313" key="4">
    <source>
        <dbReference type="EMBL" id="MBC9715730.1"/>
    </source>
</evidence>
<comment type="caution">
    <text evidence="4">The sequence shown here is derived from an EMBL/GenBank/DDBJ whole genome shotgun (WGS) entry which is preliminary data.</text>
</comment>
<dbReference type="PANTHER" id="PTHR35369:SF2">
    <property type="entry name" value="BLR3025 PROTEIN"/>
    <property type="match status" value="1"/>
</dbReference>
<name>A0ABR7SJR2_9ACTN</name>
<dbReference type="SUPFAM" id="SSF56672">
    <property type="entry name" value="DNA/RNA polymerases"/>
    <property type="match status" value="1"/>
</dbReference>
<feature type="region of interest" description="Disordered" evidence="2">
    <location>
        <begin position="52"/>
        <end position="76"/>
    </location>
</feature>
<dbReference type="InterPro" id="IPR050356">
    <property type="entry name" value="SulA_CellDiv_inhibitor"/>
</dbReference>
<dbReference type="Gene3D" id="3.30.1490.100">
    <property type="entry name" value="DNA polymerase, Y-family, little finger domain"/>
    <property type="match status" value="1"/>
</dbReference>
<protein>
    <recommendedName>
        <fullName evidence="3">DNA polymerase Y-family little finger domain-containing protein</fullName>
    </recommendedName>
</protein>
<feature type="domain" description="DNA polymerase Y-family little finger" evidence="3">
    <location>
        <begin position="65"/>
        <end position="174"/>
    </location>
</feature>
<dbReference type="Pfam" id="PF11799">
    <property type="entry name" value="IMS_C"/>
    <property type="match status" value="1"/>
</dbReference>
<gene>
    <name evidence="4" type="ORF">H9Y04_24615</name>
</gene>
<dbReference type="SUPFAM" id="SSF100879">
    <property type="entry name" value="Lesion bypass DNA polymerase (Y-family), little finger domain"/>
    <property type="match status" value="1"/>
</dbReference>
<dbReference type="PANTHER" id="PTHR35369">
    <property type="entry name" value="BLR3025 PROTEIN-RELATED"/>
    <property type="match status" value="1"/>
</dbReference>
<reference evidence="4 5" key="1">
    <citation type="submission" date="2020-08" db="EMBL/GenBank/DDBJ databases">
        <title>Genemic of Streptomyces polyaspartic.</title>
        <authorList>
            <person name="Liu W."/>
        </authorList>
    </citation>
    <scope>NUCLEOTIDE SEQUENCE [LARGE SCALE GENOMIC DNA]</scope>
    <source>
        <strain evidence="4 5">TRM66268-LWL</strain>
    </source>
</reference>
<keyword evidence="5" id="KW-1185">Reference proteome</keyword>
<organism evidence="4 5">
    <name type="scientific">Streptomyces polyasparticus</name>
    <dbReference type="NCBI Taxonomy" id="2767826"/>
    <lineage>
        <taxon>Bacteria</taxon>
        <taxon>Bacillati</taxon>
        <taxon>Actinomycetota</taxon>
        <taxon>Actinomycetes</taxon>
        <taxon>Kitasatosporales</taxon>
        <taxon>Streptomycetaceae</taxon>
        <taxon>Streptomyces</taxon>
    </lineage>
</organism>
<dbReference type="Proteomes" id="UP000642284">
    <property type="component" value="Unassembled WGS sequence"/>
</dbReference>
<evidence type="ECO:0000256" key="1">
    <source>
        <dbReference type="ARBA" id="ARBA00022763"/>
    </source>
</evidence>
<sequence>MPMCSWFREPATAKTLAGFGIHRIGDLAAIPPGTLARILGAKTSRLLFERAHGHDPRPVTPEAAPKSTSASYDFERDELDPTAHRRALLELTERLGLKLRTSRQVASGLALTVTYADGSTTQRSRTLPEPTAHTAAFTTAAYDLYARLGLQRARVRTFALRAEQLTDAEHAVQQLAFDPGDEKRRRIEQAADRARARFGELAVRPGALAEPTEP</sequence>
<proteinExistence type="predicted"/>
<dbReference type="InterPro" id="IPR043502">
    <property type="entry name" value="DNA/RNA_pol_sf"/>
</dbReference>
<evidence type="ECO:0000259" key="3">
    <source>
        <dbReference type="Pfam" id="PF11799"/>
    </source>
</evidence>
<dbReference type="EMBL" id="JACTVJ010000012">
    <property type="protein sequence ID" value="MBC9715730.1"/>
    <property type="molecule type" value="Genomic_DNA"/>
</dbReference>
<accession>A0ABR7SJR2</accession>